<evidence type="ECO:0008006" key="4">
    <source>
        <dbReference type="Google" id="ProtNLM"/>
    </source>
</evidence>
<dbReference type="EMBL" id="JAIQCJ010000660">
    <property type="protein sequence ID" value="KAJ8794907.1"/>
    <property type="molecule type" value="Genomic_DNA"/>
</dbReference>
<protein>
    <recommendedName>
        <fullName evidence="4">Protein SLX4IP</fullName>
    </recommendedName>
</protein>
<reference evidence="2 3" key="1">
    <citation type="submission" date="2022-11" db="EMBL/GenBank/DDBJ databases">
        <title>Whole genome sequence of Eschrichtius robustus ER-17-0199.</title>
        <authorList>
            <person name="Bruniche-Olsen A."/>
            <person name="Black A.N."/>
            <person name="Fields C.J."/>
            <person name="Walden K."/>
            <person name="Dewoody J.A."/>
        </authorList>
    </citation>
    <scope>NUCLEOTIDE SEQUENCE [LARGE SCALE GENOMIC DNA]</scope>
    <source>
        <strain evidence="2">ER-17-0199</strain>
        <tissue evidence="2">Blubber</tissue>
    </source>
</reference>
<feature type="compositionally biased region" description="Basic residues" evidence="1">
    <location>
        <begin position="201"/>
        <end position="212"/>
    </location>
</feature>
<name>A0AB34HTC2_ESCRO</name>
<keyword evidence="3" id="KW-1185">Reference proteome</keyword>
<gene>
    <name evidence="2" type="ORF">J1605_018761</name>
</gene>
<dbReference type="PANTHER" id="PTHR28557:SF1">
    <property type="entry name" value="PROTEIN SLX4IP"/>
    <property type="match status" value="1"/>
</dbReference>
<proteinExistence type="predicted"/>
<feature type="compositionally biased region" description="Low complexity" evidence="1">
    <location>
        <begin position="118"/>
        <end position="137"/>
    </location>
</feature>
<organism evidence="2 3">
    <name type="scientific">Eschrichtius robustus</name>
    <name type="common">California gray whale</name>
    <name type="synonym">Eschrichtius gibbosus</name>
    <dbReference type="NCBI Taxonomy" id="9764"/>
    <lineage>
        <taxon>Eukaryota</taxon>
        <taxon>Metazoa</taxon>
        <taxon>Chordata</taxon>
        <taxon>Craniata</taxon>
        <taxon>Vertebrata</taxon>
        <taxon>Euteleostomi</taxon>
        <taxon>Mammalia</taxon>
        <taxon>Eutheria</taxon>
        <taxon>Laurasiatheria</taxon>
        <taxon>Artiodactyla</taxon>
        <taxon>Whippomorpha</taxon>
        <taxon>Cetacea</taxon>
        <taxon>Mysticeti</taxon>
        <taxon>Eschrichtiidae</taxon>
        <taxon>Eschrichtius</taxon>
    </lineage>
</organism>
<accession>A0AB34HTC2</accession>
<evidence type="ECO:0000313" key="2">
    <source>
        <dbReference type="EMBL" id="KAJ8794907.1"/>
    </source>
</evidence>
<feature type="region of interest" description="Disordered" evidence="1">
    <location>
        <begin position="114"/>
        <end position="212"/>
    </location>
</feature>
<evidence type="ECO:0000256" key="1">
    <source>
        <dbReference type="SAM" id="MobiDB-lite"/>
    </source>
</evidence>
<sequence length="212" mass="22926">MRLKSPDFRIYPPWTDTDIPGACSQVPDAWQEHVPKKPCCPMSSGIAFVLLDHECGVKMSGSLVTQNLKSSSVIRPGRALQGASEDRAACVERPLLPGAELRRNALQDLVNRTETKRSVVSRSRSSRNSVGTSSGSVIAEVARKRGDSEAPSSPPAAGQAKAFINAAESHRGLPVPKLERVHQPPPAGTSSQQKPHPGTRPSKKRKKYERGH</sequence>
<evidence type="ECO:0000313" key="3">
    <source>
        <dbReference type="Proteomes" id="UP001159641"/>
    </source>
</evidence>
<dbReference type="Proteomes" id="UP001159641">
    <property type="component" value="Unassembled WGS sequence"/>
</dbReference>
<dbReference type="Pfam" id="PF15744">
    <property type="entry name" value="UPF0492"/>
    <property type="match status" value="1"/>
</dbReference>
<dbReference type="PANTHER" id="PTHR28557">
    <property type="entry name" value="PROTEIN SLX4IP"/>
    <property type="match status" value="1"/>
</dbReference>
<dbReference type="InterPro" id="IPR031479">
    <property type="entry name" value="SLX4IP"/>
</dbReference>
<comment type="caution">
    <text evidence="2">The sequence shown here is derived from an EMBL/GenBank/DDBJ whole genome shotgun (WGS) entry which is preliminary data.</text>
</comment>
<dbReference type="AlphaFoldDB" id="A0AB34HTC2"/>